<dbReference type="AlphaFoldDB" id="A0A0A9FNL5"/>
<name>A0A0A9FNL5_ARUDO</name>
<sequence>MPALQLTTCFQLTKVNNGSYSPFPNLYNTILKR</sequence>
<accession>A0A0A9FNL5</accession>
<protein>
    <submittedName>
        <fullName evidence="1">Uncharacterized protein</fullName>
    </submittedName>
</protein>
<organism evidence="1">
    <name type="scientific">Arundo donax</name>
    <name type="common">Giant reed</name>
    <name type="synonym">Donax arundinaceus</name>
    <dbReference type="NCBI Taxonomy" id="35708"/>
    <lineage>
        <taxon>Eukaryota</taxon>
        <taxon>Viridiplantae</taxon>
        <taxon>Streptophyta</taxon>
        <taxon>Embryophyta</taxon>
        <taxon>Tracheophyta</taxon>
        <taxon>Spermatophyta</taxon>
        <taxon>Magnoliopsida</taxon>
        <taxon>Liliopsida</taxon>
        <taxon>Poales</taxon>
        <taxon>Poaceae</taxon>
        <taxon>PACMAD clade</taxon>
        <taxon>Arundinoideae</taxon>
        <taxon>Arundineae</taxon>
        <taxon>Arundo</taxon>
    </lineage>
</organism>
<proteinExistence type="predicted"/>
<evidence type="ECO:0000313" key="1">
    <source>
        <dbReference type="EMBL" id="JAE12879.1"/>
    </source>
</evidence>
<reference evidence="1" key="1">
    <citation type="submission" date="2014-09" db="EMBL/GenBank/DDBJ databases">
        <authorList>
            <person name="Magalhaes I.L.F."/>
            <person name="Oliveira U."/>
            <person name="Santos F.R."/>
            <person name="Vidigal T.H.D.A."/>
            <person name="Brescovit A.D."/>
            <person name="Santos A.J."/>
        </authorList>
    </citation>
    <scope>NUCLEOTIDE SEQUENCE</scope>
    <source>
        <tissue evidence="1">Shoot tissue taken approximately 20 cm above the soil surface</tissue>
    </source>
</reference>
<dbReference type="EMBL" id="GBRH01185017">
    <property type="protein sequence ID" value="JAE12879.1"/>
    <property type="molecule type" value="Transcribed_RNA"/>
</dbReference>
<reference evidence="1" key="2">
    <citation type="journal article" date="2015" name="Data Brief">
        <title>Shoot transcriptome of the giant reed, Arundo donax.</title>
        <authorList>
            <person name="Barrero R.A."/>
            <person name="Guerrero F.D."/>
            <person name="Moolhuijzen P."/>
            <person name="Goolsby J.A."/>
            <person name="Tidwell J."/>
            <person name="Bellgard S.E."/>
            <person name="Bellgard M.I."/>
        </authorList>
    </citation>
    <scope>NUCLEOTIDE SEQUENCE</scope>
    <source>
        <tissue evidence="1">Shoot tissue taken approximately 20 cm above the soil surface</tissue>
    </source>
</reference>